<organism evidence="3 4">
    <name type="scientific">Pocillopora damicornis</name>
    <name type="common">Cauliflower coral</name>
    <name type="synonym">Millepora damicornis</name>
    <dbReference type="NCBI Taxonomy" id="46731"/>
    <lineage>
        <taxon>Eukaryota</taxon>
        <taxon>Metazoa</taxon>
        <taxon>Cnidaria</taxon>
        <taxon>Anthozoa</taxon>
        <taxon>Hexacorallia</taxon>
        <taxon>Scleractinia</taxon>
        <taxon>Astrocoeniina</taxon>
        <taxon>Pocilloporidae</taxon>
        <taxon>Pocillopora</taxon>
    </lineage>
</organism>
<name>A0A3M6V0V7_POCDA</name>
<evidence type="ECO:0000313" key="4">
    <source>
        <dbReference type="Proteomes" id="UP000275408"/>
    </source>
</evidence>
<dbReference type="OMA" id="YLPWIHI"/>
<dbReference type="Proteomes" id="UP000275408">
    <property type="component" value="Unassembled WGS sequence"/>
</dbReference>
<dbReference type="Gene3D" id="3.40.50.720">
    <property type="entry name" value="NAD(P)-binding Rossmann-like Domain"/>
    <property type="match status" value="1"/>
</dbReference>
<keyword evidence="4" id="KW-1185">Reference proteome</keyword>
<evidence type="ECO:0000313" key="3">
    <source>
        <dbReference type="EMBL" id="RMX59576.1"/>
    </source>
</evidence>
<feature type="domain" description="DUF1731" evidence="2">
    <location>
        <begin position="245"/>
        <end position="292"/>
    </location>
</feature>
<dbReference type="InterPro" id="IPR001509">
    <property type="entry name" value="Epimerase_deHydtase"/>
</dbReference>
<dbReference type="Pfam" id="PF01370">
    <property type="entry name" value="Epimerase"/>
    <property type="match status" value="1"/>
</dbReference>
<dbReference type="InterPro" id="IPR010099">
    <property type="entry name" value="SDR39U1"/>
</dbReference>
<dbReference type="SUPFAM" id="SSF51735">
    <property type="entry name" value="NAD(P)-binding Rossmann-fold domains"/>
    <property type="match status" value="1"/>
</dbReference>
<dbReference type="InterPro" id="IPR013549">
    <property type="entry name" value="DUF1731"/>
</dbReference>
<dbReference type="NCBIfam" id="TIGR01777">
    <property type="entry name" value="yfcH"/>
    <property type="match status" value="1"/>
</dbReference>
<dbReference type="PANTHER" id="PTHR11092:SF0">
    <property type="entry name" value="EPIMERASE FAMILY PROTEIN SDR39U1"/>
    <property type="match status" value="1"/>
</dbReference>
<dbReference type="InterPro" id="IPR036291">
    <property type="entry name" value="NAD(P)-bd_dom_sf"/>
</dbReference>
<evidence type="ECO:0008006" key="5">
    <source>
        <dbReference type="Google" id="ProtNLM"/>
    </source>
</evidence>
<evidence type="ECO:0000259" key="2">
    <source>
        <dbReference type="Pfam" id="PF08338"/>
    </source>
</evidence>
<evidence type="ECO:0000259" key="1">
    <source>
        <dbReference type="Pfam" id="PF01370"/>
    </source>
</evidence>
<protein>
    <recommendedName>
        <fullName evidence="5">DUF1731 domain-containing protein</fullName>
    </recommendedName>
</protein>
<dbReference type="OrthoDB" id="276721at2759"/>
<dbReference type="STRING" id="46731.A0A3M6V0V7"/>
<gene>
    <name evidence="3" type="ORF">pdam_00003647</name>
</gene>
<dbReference type="EMBL" id="RCHS01000309">
    <property type="protein sequence ID" value="RMX59576.1"/>
    <property type="molecule type" value="Genomic_DNA"/>
</dbReference>
<sequence length="294" mass="32306">MRVLVGGGTGFIGRALVEALKRKGHEVTIISRTQAPGKITWSEISKSPLPECEAVVNLAGENILNPLKRWNEGFLQKLRDSRIETTKTLARKISEASNPPKVFVSSSAVGYYPPSDTKEYTEDSPPSSADALTTLCADWENSAKLPDGCETRLVTLRIGVVLGRGGGVIQQTIWPFWLGLGGILGSGKQYFPWIHLDDMTGIIFHALENDHVTGVLNAVAPQVVTNESYTKEYAGALWRPAIFPTPSFAINFIFGQDRGKILLEGQKVIPKRTLETGYKFHYPELKQALAEIVK</sequence>
<accession>A0A3M6V0V7</accession>
<dbReference type="AlphaFoldDB" id="A0A3M6V0V7"/>
<proteinExistence type="predicted"/>
<feature type="domain" description="NAD-dependent epimerase/dehydratase" evidence="1">
    <location>
        <begin position="3"/>
        <end position="209"/>
    </location>
</feature>
<dbReference type="PANTHER" id="PTHR11092">
    <property type="entry name" value="SUGAR NUCLEOTIDE EPIMERASE RELATED"/>
    <property type="match status" value="1"/>
</dbReference>
<reference evidence="3 4" key="1">
    <citation type="journal article" date="2018" name="Sci. Rep.">
        <title>Comparative analysis of the Pocillopora damicornis genome highlights role of immune system in coral evolution.</title>
        <authorList>
            <person name="Cunning R."/>
            <person name="Bay R.A."/>
            <person name="Gillette P."/>
            <person name="Baker A.C."/>
            <person name="Traylor-Knowles N."/>
        </authorList>
    </citation>
    <scope>NUCLEOTIDE SEQUENCE [LARGE SCALE GENOMIC DNA]</scope>
    <source>
        <strain evidence="3">RSMAS</strain>
        <tissue evidence="3">Whole animal</tissue>
    </source>
</reference>
<dbReference type="Pfam" id="PF08338">
    <property type="entry name" value="DUF1731"/>
    <property type="match status" value="1"/>
</dbReference>
<comment type="caution">
    <text evidence="3">The sequence shown here is derived from an EMBL/GenBank/DDBJ whole genome shotgun (WGS) entry which is preliminary data.</text>
</comment>